<keyword evidence="2" id="KW-1185">Reference proteome</keyword>
<evidence type="ECO:0000313" key="1">
    <source>
        <dbReference type="EMBL" id="SFN75674.1"/>
    </source>
</evidence>
<dbReference type="RefSeq" id="WP_092910794.1">
    <property type="nucleotide sequence ID" value="NZ_FOUZ01000041.1"/>
</dbReference>
<feature type="non-terminal residue" evidence="1">
    <location>
        <position position="1"/>
    </location>
</feature>
<protein>
    <recommendedName>
        <fullName evidence="3">Antitoxin Phd_YefM, type II toxin-antitoxin system</fullName>
    </recommendedName>
</protein>
<dbReference type="Proteomes" id="UP000199149">
    <property type="component" value="Unassembled WGS sequence"/>
</dbReference>
<gene>
    <name evidence="1" type="ORF">SAMN05421738_1411</name>
</gene>
<dbReference type="AlphaFoldDB" id="A0A1I5BLJ5"/>
<name>A0A1I5BLJ5_9FLAO</name>
<dbReference type="STRING" id="684065.SAMN05421738_1411"/>
<organism evidence="1 2">
    <name type="scientific">Algoriella xinjiangensis</name>
    <dbReference type="NCBI Taxonomy" id="684065"/>
    <lineage>
        <taxon>Bacteria</taxon>
        <taxon>Pseudomonadati</taxon>
        <taxon>Bacteroidota</taxon>
        <taxon>Flavobacteriia</taxon>
        <taxon>Flavobacteriales</taxon>
        <taxon>Weeksellaceae</taxon>
        <taxon>Algoriella</taxon>
    </lineage>
</organism>
<accession>A0A1I5BLJ5</accession>
<sequence length="154" mass="17820">IQKHGNFLVFKGVIFFEKSLLGACVKCTVFVRVEKQKQIDVTFLCAPGGADFFKIKFICIFVYTNSYTMAIVETTSRQFRERQKDFFDMVDKGKKVVIRRGSKHAYVLTPISQNDLYFSEEMIQRIKDAKQEIKEGKGITIKSKEDLDAYFDSL</sequence>
<evidence type="ECO:0008006" key="3">
    <source>
        <dbReference type="Google" id="ProtNLM"/>
    </source>
</evidence>
<evidence type="ECO:0000313" key="2">
    <source>
        <dbReference type="Proteomes" id="UP000199149"/>
    </source>
</evidence>
<dbReference type="EMBL" id="FOUZ01000041">
    <property type="protein sequence ID" value="SFN75674.1"/>
    <property type="molecule type" value="Genomic_DNA"/>
</dbReference>
<reference evidence="2" key="1">
    <citation type="submission" date="2016-10" db="EMBL/GenBank/DDBJ databases">
        <authorList>
            <person name="Varghese N."/>
            <person name="Submissions S."/>
        </authorList>
    </citation>
    <scope>NUCLEOTIDE SEQUENCE [LARGE SCALE GENOMIC DNA]</scope>
    <source>
        <strain evidence="2">XJ109</strain>
    </source>
</reference>
<proteinExistence type="predicted"/>